<dbReference type="EMBL" id="LSSL01004119">
    <property type="protein sequence ID" value="OLY79754.1"/>
    <property type="molecule type" value="Genomic_DNA"/>
</dbReference>
<accession>A0A1R0GS84</accession>
<dbReference type="AlphaFoldDB" id="A0A1R0GS84"/>
<evidence type="ECO:0000313" key="2">
    <source>
        <dbReference type="Proteomes" id="UP000187455"/>
    </source>
</evidence>
<keyword evidence="2" id="KW-1185">Reference proteome</keyword>
<gene>
    <name evidence="1" type="ORF">AYI68_g6167</name>
</gene>
<evidence type="ECO:0000313" key="1">
    <source>
        <dbReference type="EMBL" id="OLY79754.1"/>
    </source>
</evidence>
<comment type="caution">
    <text evidence="1">The sequence shown here is derived from an EMBL/GenBank/DDBJ whole genome shotgun (WGS) entry which is preliminary data.</text>
</comment>
<sequence length="96" mass="10437">MRRIGYEGIGLNSAMGMVMRNHELVDSSDYPYGFSSEMEAWRELSEDLNPSVNFAGEPVMENLVSSFLGLSLSSGPNPPGAMGEMWIGGVSEKCMP</sequence>
<dbReference type="Proteomes" id="UP000187455">
    <property type="component" value="Unassembled WGS sequence"/>
</dbReference>
<protein>
    <submittedName>
        <fullName evidence="1">Uncharacterized protein</fullName>
    </submittedName>
</protein>
<organism evidence="1 2">
    <name type="scientific">Smittium mucronatum</name>
    <dbReference type="NCBI Taxonomy" id="133383"/>
    <lineage>
        <taxon>Eukaryota</taxon>
        <taxon>Fungi</taxon>
        <taxon>Fungi incertae sedis</taxon>
        <taxon>Zoopagomycota</taxon>
        <taxon>Kickxellomycotina</taxon>
        <taxon>Harpellomycetes</taxon>
        <taxon>Harpellales</taxon>
        <taxon>Legeriomycetaceae</taxon>
        <taxon>Smittium</taxon>
    </lineage>
</organism>
<name>A0A1R0GS84_9FUNG</name>
<proteinExistence type="predicted"/>
<reference evidence="1 2" key="1">
    <citation type="journal article" date="2016" name="Mol. Biol. Evol.">
        <title>Genome-Wide Survey of Gut Fungi (Harpellales) Reveals the First Horizontally Transferred Ubiquitin Gene from a Mosquito Host.</title>
        <authorList>
            <person name="Wang Y."/>
            <person name="White M.M."/>
            <person name="Kvist S."/>
            <person name="Moncalvo J.M."/>
        </authorList>
    </citation>
    <scope>NUCLEOTIDE SEQUENCE [LARGE SCALE GENOMIC DNA]</scope>
    <source>
        <strain evidence="1 2">ALG-7-W6</strain>
    </source>
</reference>